<proteinExistence type="inferred from homology"/>
<keyword evidence="7" id="KW-0687">Ribonucleoprotein</keyword>
<evidence type="ECO:0000256" key="9">
    <source>
        <dbReference type="SAM" id="MobiDB-lite"/>
    </source>
</evidence>
<dbReference type="PROSITE" id="PS51358">
    <property type="entry name" value="NOP"/>
    <property type="match status" value="1"/>
</dbReference>
<feature type="compositionally biased region" description="Basic residues" evidence="9">
    <location>
        <begin position="481"/>
        <end position="493"/>
    </location>
</feature>
<evidence type="ECO:0000313" key="11">
    <source>
        <dbReference type="EMBL" id="KAK2756272.1"/>
    </source>
</evidence>
<dbReference type="GO" id="GO:0006364">
    <property type="term" value="P:rRNA processing"/>
    <property type="evidence" value="ECO:0007669"/>
    <property type="project" value="UniProtKB-KW"/>
</dbReference>
<evidence type="ECO:0000259" key="10">
    <source>
        <dbReference type="PROSITE" id="PS51358"/>
    </source>
</evidence>
<evidence type="ECO:0000256" key="1">
    <source>
        <dbReference type="ARBA" id="ARBA00004604"/>
    </source>
</evidence>
<dbReference type="InterPro" id="IPR002687">
    <property type="entry name" value="Nop_dom"/>
</dbReference>
<dbReference type="SMART" id="SM00931">
    <property type="entry name" value="NOSIC"/>
    <property type="match status" value="1"/>
</dbReference>
<feature type="compositionally biased region" description="Basic and acidic residues" evidence="9">
    <location>
        <begin position="515"/>
        <end position="525"/>
    </location>
</feature>
<dbReference type="InterPro" id="IPR045056">
    <property type="entry name" value="Nop56/Nop58"/>
</dbReference>
<feature type="compositionally biased region" description="Basic residues" evidence="9">
    <location>
        <begin position="591"/>
        <end position="604"/>
    </location>
</feature>
<keyword evidence="6" id="KW-0539">Nucleus</keyword>
<dbReference type="InterPro" id="IPR012974">
    <property type="entry name" value="NOP58/56_N"/>
</dbReference>
<feature type="domain" description="Nop" evidence="10">
    <location>
        <begin position="285"/>
        <end position="408"/>
    </location>
</feature>
<evidence type="ECO:0000256" key="4">
    <source>
        <dbReference type="ARBA" id="ARBA00022517"/>
    </source>
</evidence>
<dbReference type="GO" id="GO:0032040">
    <property type="term" value="C:small-subunit processome"/>
    <property type="evidence" value="ECO:0007669"/>
    <property type="project" value="InterPro"/>
</dbReference>
<dbReference type="PANTHER" id="PTHR10894:SF1">
    <property type="entry name" value="NUCLEOLAR PROTEIN 58"/>
    <property type="match status" value="1"/>
</dbReference>
<dbReference type="InterPro" id="IPR036070">
    <property type="entry name" value="Nop_dom_sf"/>
</dbReference>
<dbReference type="Gene3D" id="1.10.287.4070">
    <property type="match status" value="1"/>
</dbReference>
<evidence type="ECO:0000256" key="5">
    <source>
        <dbReference type="ARBA" id="ARBA00022552"/>
    </source>
</evidence>
<reference evidence="11" key="1">
    <citation type="submission" date="2023-02" db="EMBL/GenBank/DDBJ databases">
        <title>Colletotrichum kahawae CIFC_Que2 genome sequencing and assembly.</title>
        <authorList>
            <person name="Baroncelli R."/>
        </authorList>
    </citation>
    <scope>NUCLEOTIDE SEQUENCE</scope>
    <source>
        <strain evidence="11">CIFC_Que2</strain>
    </source>
</reference>
<evidence type="ECO:0000256" key="3">
    <source>
        <dbReference type="ARBA" id="ARBA00020379"/>
    </source>
</evidence>
<gene>
    <name evidence="11" type="ORF">CKAH01_05793</name>
</gene>
<evidence type="ECO:0000313" key="12">
    <source>
        <dbReference type="Proteomes" id="UP001281614"/>
    </source>
</evidence>
<keyword evidence="5" id="KW-0698">rRNA processing</keyword>
<sequence length="604" mass="66329">MSLFVLAETPAGYGLFKAADKKLLKRDELTSGPTSSEAINEMLKLKSFVKFDSSAVAVEEAAGLKEGRVPPLLANLLKEIKDEKKASLAVADIKLGAAIGKLPELNIQAVSDAVTLDLFRAVRENMSSLVPGLTTETMDRMALGLSHSISRHKLKFSADKVDAMVVQAIKLVDDLDKELNVYAMRTKEWYGWHFPELAKILNDNLVYARLVVAVGMRQNFAESDLSDILPEELEGPVKTAAEISMGTEITPEDLDNIQLLAQQTITYSEYRAQLSNYLETRMRALAPNLTALVGYLVGARLIAHAGSLINLAKAPSSTIQIFGAEKALFRALKTKHDTPKYGIIYHSSLVGQATGKNKGKIARSLAAKTALGLRVDALGDENDDEDERGIHGLTNRIKLENLLRKLEGKPLLPKGVGVGPDGQLTTPGGFNLKESRKYNADADGVETNGKLIQVVDEEMKDADSEDEDEEMNDASEEEKKKSKKDKKKEKKRVSIAAAETPVKESKTVKGTPAKLSEKDYERMAEEAGISVSKFKRKFERGDVQLGEDGSPVVFSKKELKKLRKDGEDADATPVKESKKKRKHEDDETPKKEKKLKKKRSSLGA</sequence>
<evidence type="ECO:0000256" key="8">
    <source>
        <dbReference type="ARBA" id="ARBA00024837"/>
    </source>
</evidence>
<dbReference type="PANTHER" id="PTHR10894">
    <property type="entry name" value="NUCLEOLAR PROTEIN 5 NUCLEOLAR PROTEIN NOP5 NOP58"/>
    <property type="match status" value="1"/>
</dbReference>
<dbReference type="InterPro" id="IPR012976">
    <property type="entry name" value="NOSIC"/>
</dbReference>
<dbReference type="EMBL" id="VYYT01000211">
    <property type="protein sequence ID" value="KAK2756272.1"/>
    <property type="molecule type" value="Genomic_DNA"/>
</dbReference>
<name>A0AAD9YD67_COLKA</name>
<comment type="subcellular location">
    <subcellularLocation>
        <location evidence="1">Nucleus</location>
        <location evidence="1">Nucleolus</location>
    </subcellularLocation>
</comment>
<dbReference type="FunFam" id="1.10.287.4070:FF:000001">
    <property type="entry name" value="Probable Nucleolar protein 58"/>
    <property type="match status" value="1"/>
</dbReference>
<feature type="region of interest" description="Disordered" evidence="9">
    <location>
        <begin position="561"/>
        <end position="604"/>
    </location>
</feature>
<evidence type="ECO:0000256" key="6">
    <source>
        <dbReference type="ARBA" id="ARBA00023242"/>
    </source>
</evidence>
<protein>
    <recommendedName>
        <fullName evidence="3">Nucleolar protein 58</fullName>
    </recommendedName>
</protein>
<dbReference type="Proteomes" id="UP001281614">
    <property type="component" value="Unassembled WGS sequence"/>
</dbReference>
<dbReference type="Pfam" id="PF01798">
    <property type="entry name" value="Nop"/>
    <property type="match status" value="1"/>
</dbReference>
<dbReference type="GO" id="GO:0031428">
    <property type="term" value="C:box C/D methylation guide snoRNP complex"/>
    <property type="evidence" value="ECO:0007669"/>
    <property type="project" value="InterPro"/>
</dbReference>
<feature type="compositionally biased region" description="Acidic residues" evidence="9">
    <location>
        <begin position="458"/>
        <end position="476"/>
    </location>
</feature>
<accession>A0AAD9YD67</accession>
<dbReference type="InterPro" id="IPR042239">
    <property type="entry name" value="Nop_C"/>
</dbReference>
<keyword evidence="12" id="KW-1185">Reference proteome</keyword>
<organism evidence="11 12">
    <name type="scientific">Colletotrichum kahawae</name>
    <name type="common">Coffee berry disease fungus</name>
    <dbReference type="NCBI Taxonomy" id="34407"/>
    <lineage>
        <taxon>Eukaryota</taxon>
        <taxon>Fungi</taxon>
        <taxon>Dikarya</taxon>
        <taxon>Ascomycota</taxon>
        <taxon>Pezizomycotina</taxon>
        <taxon>Sordariomycetes</taxon>
        <taxon>Hypocreomycetidae</taxon>
        <taxon>Glomerellales</taxon>
        <taxon>Glomerellaceae</taxon>
        <taxon>Colletotrichum</taxon>
        <taxon>Colletotrichum gloeosporioides species complex</taxon>
    </lineage>
</organism>
<dbReference type="GO" id="GO:0030515">
    <property type="term" value="F:snoRNA binding"/>
    <property type="evidence" value="ECO:0007669"/>
    <property type="project" value="InterPro"/>
</dbReference>
<comment type="caution">
    <text evidence="11">The sequence shown here is derived from an EMBL/GenBank/DDBJ whole genome shotgun (WGS) entry which is preliminary data.</text>
</comment>
<dbReference type="SUPFAM" id="SSF89124">
    <property type="entry name" value="Nop domain"/>
    <property type="match status" value="1"/>
</dbReference>
<keyword evidence="4" id="KW-0690">Ribosome biogenesis</keyword>
<dbReference type="Gene3D" id="1.10.246.90">
    <property type="entry name" value="Nop domain"/>
    <property type="match status" value="1"/>
</dbReference>
<dbReference type="Pfam" id="PF08156">
    <property type="entry name" value="NOP5NT"/>
    <property type="match status" value="1"/>
</dbReference>
<dbReference type="FunFam" id="1.10.246.90:FF:000003">
    <property type="entry name" value="Nucleolar protein 58"/>
    <property type="match status" value="1"/>
</dbReference>
<comment type="similarity">
    <text evidence="2">Belongs to the NOP5/NOP56 family.</text>
</comment>
<comment type="function">
    <text evidence="8">Required for pre-18S rRNA processing. May bind microtubules.</text>
</comment>
<evidence type="ECO:0000256" key="7">
    <source>
        <dbReference type="ARBA" id="ARBA00023274"/>
    </source>
</evidence>
<evidence type="ECO:0000256" key="2">
    <source>
        <dbReference type="ARBA" id="ARBA00009211"/>
    </source>
</evidence>
<dbReference type="AlphaFoldDB" id="A0AAD9YD67"/>
<feature type="region of interest" description="Disordered" evidence="9">
    <location>
        <begin position="458"/>
        <end position="526"/>
    </location>
</feature>